<name>A0A1G9IYC6_9PSED</name>
<dbReference type="InterPro" id="IPR010261">
    <property type="entry name" value="Tir_chaperone"/>
</dbReference>
<evidence type="ECO:0000313" key="2">
    <source>
        <dbReference type="Proteomes" id="UP000198706"/>
    </source>
</evidence>
<organism evidence="1 2">
    <name type="scientific">Pseudomonas indica</name>
    <dbReference type="NCBI Taxonomy" id="137658"/>
    <lineage>
        <taxon>Bacteria</taxon>
        <taxon>Pseudomonadati</taxon>
        <taxon>Pseudomonadota</taxon>
        <taxon>Gammaproteobacteria</taxon>
        <taxon>Pseudomonadales</taxon>
        <taxon>Pseudomonadaceae</taxon>
        <taxon>Pseudomonas</taxon>
    </lineage>
</organism>
<dbReference type="Proteomes" id="UP000198706">
    <property type="component" value="Unassembled WGS sequence"/>
</dbReference>
<dbReference type="SUPFAM" id="SSF69635">
    <property type="entry name" value="Type III secretory system chaperone-like"/>
    <property type="match status" value="1"/>
</dbReference>
<protein>
    <submittedName>
        <fullName evidence="1">Tir chaperone protein (CesT) family protein</fullName>
    </submittedName>
</protein>
<dbReference type="Pfam" id="PF05932">
    <property type="entry name" value="CesT"/>
    <property type="match status" value="1"/>
</dbReference>
<proteinExistence type="predicted"/>
<reference evidence="1 2" key="1">
    <citation type="submission" date="2016-10" db="EMBL/GenBank/DDBJ databases">
        <authorList>
            <person name="de Groot N.N."/>
        </authorList>
    </citation>
    <scope>NUCLEOTIDE SEQUENCE [LARGE SCALE GENOMIC DNA]</scope>
    <source>
        <strain evidence="1 2">JCM 21544</strain>
    </source>
</reference>
<gene>
    <name evidence="1" type="ORF">SAMN05216186_1182</name>
</gene>
<dbReference type="GO" id="GO:0030254">
    <property type="term" value="P:protein secretion by the type III secretion system"/>
    <property type="evidence" value="ECO:0007669"/>
    <property type="project" value="InterPro"/>
</dbReference>
<dbReference type="Gene3D" id="3.30.1460.10">
    <property type="match status" value="1"/>
</dbReference>
<dbReference type="EMBL" id="FNFD01000018">
    <property type="protein sequence ID" value="SDL30257.1"/>
    <property type="molecule type" value="Genomic_DNA"/>
</dbReference>
<dbReference type="CDD" id="cd17025">
    <property type="entry name" value="T3SC_IA_ShcF-like"/>
    <property type="match status" value="1"/>
</dbReference>
<accession>A0A1G9IYC6</accession>
<sequence length="149" mass="16814">MQAERSFHLLVSHVLKQYGIDSQIEAKDNEAYVLTLNEDLEVHLIGMQRGYLNLVSVLGEVAEDCSTEILRTLLRVNVFDLSHPVFAIGMTQAPNKIVLSTRQALPELDMATAYKLVETFIEKARGMREWLKFQSNARHAPVTASTNSR</sequence>
<dbReference type="RefSeq" id="WP_084338438.1">
    <property type="nucleotide sequence ID" value="NZ_FNFD01000018.1"/>
</dbReference>
<keyword evidence="2" id="KW-1185">Reference proteome</keyword>
<evidence type="ECO:0000313" key="1">
    <source>
        <dbReference type="EMBL" id="SDL30257.1"/>
    </source>
</evidence>
<dbReference type="AlphaFoldDB" id="A0A1G9IYC6"/>